<dbReference type="PANTHER" id="PTHR12791">
    <property type="entry name" value="GOLGI SNARE BET1-RELATED"/>
    <property type="match status" value="1"/>
</dbReference>
<comment type="subcellular location">
    <subcellularLocation>
        <location evidence="2">Endomembrane system</location>
    </subcellularLocation>
    <subcellularLocation>
        <location evidence="1">Membrane</location>
        <topology evidence="1">Single-pass membrane protein</topology>
    </subcellularLocation>
</comment>
<accession>A0A9P4MJK3</accession>
<evidence type="ECO:0000256" key="5">
    <source>
        <dbReference type="ARBA" id="ARBA00022927"/>
    </source>
</evidence>
<evidence type="ECO:0000256" key="8">
    <source>
        <dbReference type="ARBA" id="ARBA00023136"/>
    </source>
</evidence>
<dbReference type="SMART" id="SM00397">
    <property type="entry name" value="t_SNARE"/>
    <property type="match status" value="1"/>
</dbReference>
<dbReference type="GO" id="GO:0005768">
    <property type="term" value="C:endosome"/>
    <property type="evidence" value="ECO:0007669"/>
    <property type="project" value="UniProtKB-ARBA"/>
</dbReference>
<keyword evidence="6 10" id="KW-1133">Transmembrane helix</keyword>
<dbReference type="GO" id="GO:0016020">
    <property type="term" value="C:membrane"/>
    <property type="evidence" value="ECO:0007669"/>
    <property type="project" value="UniProtKB-SubCell"/>
</dbReference>
<feature type="domain" description="T-SNARE coiled-coil homology" evidence="11">
    <location>
        <begin position="177"/>
        <end position="239"/>
    </location>
</feature>
<evidence type="ECO:0000256" key="2">
    <source>
        <dbReference type="ARBA" id="ARBA00004308"/>
    </source>
</evidence>
<dbReference type="InterPro" id="IPR000727">
    <property type="entry name" value="T_SNARE_dom"/>
</dbReference>
<dbReference type="CDD" id="cd15859">
    <property type="entry name" value="SNARE_SYN8"/>
    <property type="match status" value="1"/>
</dbReference>
<sequence length="267" mass="29365">MAATNPHQLLLLADHIKLSLLERQRAHSLNLPADKQDVSIQRSLASLKDGISSLERQNITDLADQISRLTTQADELSTEFTSTSAPADSTTHPNDPSLAPDFAAAAAQHSSPRSSLRNPKAPGNKAVRFRDSAADEEPAYTDDPSRAGLFNDRPYSDDPEPVDHSDMDNRQIHAYHTRALAEQDEQLDNLGRSIGRQRELSIAMGNELDDQAVLLEDVDRGVDRHASTLERARGRLGKVARKAKDNWSWVTIAILVMVLVVLIVGTK</sequence>
<dbReference type="FunFam" id="1.20.5.110:FF:000060">
    <property type="entry name" value="SNARE complex subunit (Syn8)"/>
    <property type="match status" value="1"/>
</dbReference>
<dbReference type="GO" id="GO:0006896">
    <property type="term" value="P:Golgi to vacuole transport"/>
    <property type="evidence" value="ECO:0007669"/>
    <property type="project" value="UniProtKB-ARBA"/>
</dbReference>
<dbReference type="Gene3D" id="1.20.5.110">
    <property type="match status" value="1"/>
</dbReference>
<dbReference type="PROSITE" id="PS50192">
    <property type="entry name" value="T_SNARE"/>
    <property type="match status" value="1"/>
</dbReference>
<dbReference type="GO" id="GO:0061025">
    <property type="term" value="P:membrane fusion"/>
    <property type="evidence" value="ECO:0007669"/>
    <property type="project" value="UniProtKB-ARBA"/>
</dbReference>
<protein>
    <submittedName>
        <fullName evidence="12">Snare-domain-containing protein</fullName>
    </submittedName>
</protein>
<name>A0A9P4MJK3_9PEZI</name>
<dbReference type="GO" id="GO:0015031">
    <property type="term" value="P:protein transport"/>
    <property type="evidence" value="ECO:0007669"/>
    <property type="project" value="UniProtKB-KW"/>
</dbReference>
<dbReference type="Pfam" id="PF05739">
    <property type="entry name" value="SNARE"/>
    <property type="match status" value="1"/>
</dbReference>
<gene>
    <name evidence="12" type="ORF">K461DRAFT_229680</name>
</gene>
<evidence type="ECO:0000256" key="10">
    <source>
        <dbReference type="SAM" id="Phobius"/>
    </source>
</evidence>
<keyword evidence="3" id="KW-0813">Transport</keyword>
<dbReference type="SUPFAM" id="SSF58038">
    <property type="entry name" value="SNARE fusion complex"/>
    <property type="match status" value="1"/>
</dbReference>
<evidence type="ECO:0000313" key="12">
    <source>
        <dbReference type="EMBL" id="KAF2149891.1"/>
    </source>
</evidence>
<feature type="compositionally biased region" description="Polar residues" evidence="9">
    <location>
        <begin position="74"/>
        <end position="94"/>
    </location>
</feature>
<feature type="compositionally biased region" description="Low complexity" evidence="9">
    <location>
        <begin position="96"/>
        <end position="115"/>
    </location>
</feature>
<evidence type="ECO:0000256" key="3">
    <source>
        <dbReference type="ARBA" id="ARBA00022448"/>
    </source>
</evidence>
<organism evidence="12 13">
    <name type="scientific">Myriangium duriaei CBS 260.36</name>
    <dbReference type="NCBI Taxonomy" id="1168546"/>
    <lineage>
        <taxon>Eukaryota</taxon>
        <taxon>Fungi</taxon>
        <taxon>Dikarya</taxon>
        <taxon>Ascomycota</taxon>
        <taxon>Pezizomycotina</taxon>
        <taxon>Dothideomycetes</taxon>
        <taxon>Dothideomycetidae</taxon>
        <taxon>Myriangiales</taxon>
        <taxon>Myriangiaceae</taxon>
        <taxon>Myriangium</taxon>
    </lineage>
</organism>
<dbReference type="OrthoDB" id="244190at2759"/>
<evidence type="ECO:0000256" key="4">
    <source>
        <dbReference type="ARBA" id="ARBA00022692"/>
    </source>
</evidence>
<evidence type="ECO:0000259" key="11">
    <source>
        <dbReference type="PROSITE" id="PS50192"/>
    </source>
</evidence>
<dbReference type="EMBL" id="ML996090">
    <property type="protein sequence ID" value="KAF2149891.1"/>
    <property type="molecule type" value="Genomic_DNA"/>
</dbReference>
<evidence type="ECO:0000256" key="1">
    <source>
        <dbReference type="ARBA" id="ARBA00004167"/>
    </source>
</evidence>
<evidence type="ECO:0000256" key="7">
    <source>
        <dbReference type="ARBA" id="ARBA00023054"/>
    </source>
</evidence>
<evidence type="ECO:0000313" key="13">
    <source>
        <dbReference type="Proteomes" id="UP000799439"/>
    </source>
</evidence>
<feature type="region of interest" description="Disordered" evidence="9">
    <location>
        <begin position="74"/>
        <end position="167"/>
    </location>
</feature>
<comment type="caution">
    <text evidence="12">The sequence shown here is derived from an EMBL/GenBank/DDBJ whole genome shotgun (WGS) entry which is preliminary data.</text>
</comment>
<feature type="transmembrane region" description="Helical" evidence="10">
    <location>
        <begin position="247"/>
        <end position="265"/>
    </location>
</feature>
<evidence type="ECO:0000256" key="6">
    <source>
        <dbReference type="ARBA" id="ARBA00022989"/>
    </source>
</evidence>
<keyword evidence="5" id="KW-0653">Protein transport</keyword>
<reference evidence="12" key="1">
    <citation type="journal article" date="2020" name="Stud. Mycol.">
        <title>101 Dothideomycetes genomes: a test case for predicting lifestyles and emergence of pathogens.</title>
        <authorList>
            <person name="Haridas S."/>
            <person name="Albert R."/>
            <person name="Binder M."/>
            <person name="Bloem J."/>
            <person name="Labutti K."/>
            <person name="Salamov A."/>
            <person name="Andreopoulos B."/>
            <person name="Baker S."/>
            <person name="Barry K."/>
            <person name="Bills G."/>
            <person name="Bluhm B."/>
            <person name="Cannon C."/>
            <person name="Castanera R."/>
            <person name="Culley D."/>
            <person name="Daum C."/>
            <person name="Ezra D."/>
            <person name="Gonzalez J."/>
            <person name="Henrissat B."/>
            <person name="Kuo A."/>
            <person name="Liang C."/>
            <person name="Lipzen A."/>
            <person name="Lutzoni F."/>
            <person name="Magnuson J."/>
            <person name="Mondo S."/>
            <person name="Nolan M."/>
            <person name="Ohm R."/>
            <person name="Pangilinan J."/>
            <person name="Park H.-J."/>
            <person name="Ramirez L."/>
            <person name="Alfaro M."/>
            <person name="Sun H."/>
            <person name="Tritt A."/>
            <person name="Yoshinaga Y."/>
            <person name="Zwiers L.-H."/>
            <person name="Turgeon B."/>
            <person name="Goodwin S."/>
            <person name="Spatafora J."/>
            <person name="Crous P."/>
            <person name="Grigoriev I."/>
        </authorList>
    </citation>
    <scope>NUCLEOTIDE SEQUENCE</scope>
    <source>
        <strain evidence="12">CBS 260.36</strain>
    </source>
</reference>
<keyword evidence="13" id="KW-1185">Reference proteome</keyword>
<keyword evidence="7" id="KW-0175">Coiled coil</keyword>
<keyword evidence="4 10" id="KW-0812">Transmembrane</keyword>
<dbReference type="Proteomes" id="UP000799439">
    <property type="component" value="Unassembled WGS sequence"/>
</dbReference>
<keyword evidence="8 10" id="KW-0472">Membrane</keyword>
<evidence type="ECO:0000256" key="9">
    <source>
        <dbReference type="SAM" id="MobiDB-lite"/>
    </source>
</evidence>
<proteinExistence type="predicted"/>
<dbReference type="AlphaFoldDB" id="A0A9P4MJK3"/>